<keyword evidence="8" id="KW-0798">TonB box</keyword>
<evidence type="ECO:0000259" key="12">
    <source>
        <dbReference type="Pfam" id="PF07715"/>
    </source>
</evidence>
<protein>
    <submittedName>
        <fullName evidence="13">SusC/RagA family TonB-linked outer membrane protein</fullName>
    </submittedName>
</protein>
<evidence type="ECO:0000256" key="5">
    <source>
        <dbReference type="ARBA" id="ARBA00022692"/>
    </source>
</evidence>
<dbReference type="Pfam" id="PF07715">
    <property type="entry name" value="Plug"/>
    <property type="match status" value="1"/>
</dbReference>
<dbReference type="EMBL" id="JBEXAC010000001">
    <property type="protein sequence ID" value="MET6997475.1"/>
    <property type="molecule type" value="Genomic_DNA"/>
</dbReference>
<evidence type="ECO:0000256" key="7">
    <source>
        <dbReference type="ARBA" id="ARBA00023065"/>
    </source>
</evidence>
<dbReference type="NCBIfam" id="TIGR04057">
    <property type="entry name" value="SusC_RagA_signa"/>
    <property type="match status" value="1"/>
</dbReference>
<evidence type="ECO:0000256" key="8">
    <source>
        <dbReference type="ARBA" id="ARBA00023077"/>
    </source>
</evidence>
<evidence type="ECO:0000313" key="14">
    <source>
        <dbReference type="Proteomes" id="UP001549749"/>
    </source>
</evidence>
<dbReference type="InterPro" id="IPR012910">
    <property type="entry name" value="Plug_dom"/>
</dbReference>
<evidence type="ECO:0000256" key="2">
    <source>
        <dbReference type="ARBA" id="ARBA00022448"/>
    </source>
</evidence>
<dbReference type="RefSeq" id="WP_354660111.1">
    <property type="nucleotide sequence ID" value="NZ_JBEXAC010000001.1"/>
</dbReference>
<keyword evidence="9 11" id="KW-0472">Membrane</keyword>
<keyword evidence="7" id="KW-0406">Ion transport</keyword>
<dbReference type="InterPro" id="IPR023996">
    <property type="entry name" value="TonB-dep_OMP_SusC/RagA"/>
</dbReference>
<dbReference type="PANTHER" id="PTHR32552">
    <property type="entry name" value="FERRICHROME IRON RECEPTOR-RELATED"/>
    <property type="match status" value="1"/>
</dbReference>
<evidence type="ECO:0000256" key="9">
    <source>
        <dbReference type="ARBA" id="ARBA00023136"/>
    </source>
</evidence>
<dbReference type="SUPFAM" id="SSF56935">
    <property type="entry name" value="Porins"/>
    <property type="match status" value="1"/>
</dbReference>
<comment type="subcellular location">
    <subcellularLocation>
        <location evidence="1 11">Cell outer membrane</location>
        <topology evidence="1 11">Multi-pass membrane protein</topology>
    </subcellularLocation>
</comment>
<dbReference type="PROSITE" id="PS52016">
    <property type="entry name" value="TONB_DEPENDENT_REC_3"/>
    <property type="match status" value="1"/>
</dbReference>
<dbReference type="SUPFAM" id="SSF49464">
    <property type="entry name" value="Carboxypeptidase regulatory domain-like"/>
    <property type="match status" value="1"/>
</dbReference>
<dbReference type="InterPro" id="IPR023997">
    <property type="entry name" value="TonB-dep_OMP_SusC/RagA_CS"/>
</dbReference>
<keyword evidence="5 11" id="KW-0812">Transmembrane</keyword>
<keyword evidence="10 11" id="KW-0998">Cell outer membrane</keyword>
<evidence type="ECO:0000256" key="3">
    <source>
        <dbReference type="ARBA" id="ARBA00022452"/>
    </source>
</evidence>
<dbReference type="NCBIfam" id="TIGR04056">
    <property type="entry name" value="OMP_RagA_SusC"/>
    <property type="match status" value="1"/>
</dbReference>
<comment type="similarity">
    <text evidence="11">Belongs to the TonB-dependent receptor family.</text>
</comment>
<evidence type="ECO:0000256" key="4">
    <source>
        <dbReference type="ARBA" id="ARBA00022496"/>
    </source>
</evidence>
<dbReference type="Proteomes" id="UP001549749">
    <property type="component" value="Unassembled WGS sequence"/>
</dbReference>
<keyword evidence="6" id="KW-0408">Iron</keyword>
<comment type="caution">
    <text evidence="13">The sequence shown here is derived from an EMBL/GenBank/DDBJ whole genome shotgun (WGS) entry which is preliminary data.</text>
</comment>
<feature type="domain" description="TonB-dependent receptor plug" evidence="12">
    <location>
        <begin position="117"/>
        <end position="237"/>
    </location>
</feature>
<evidence type="ECO:0000313" key="13">
    <source>
        <dbReference type="EMBL" id="MET6997475.1"/>
    </source>
</evidence>
<sequence length="1051" mass="114568">MKHLLSVGLLLLTLVGMAYGQKRTITGRVTSAENGAPLIGVSVMITGTTIGTATKADGSYSLAFEKANAVIRFSFIGMESQEIPATAATVYNVVLQPKDGSLGEVVVTALGVKREKKALGYAVQELKGGDLNKTKDLNIVNALSGKVAGIQVTNAGGAVGSSSRIIIRGNNSFGNNQPLFVVDGVPIMNDATTVSAGQGVDYGNSAADIDPNNIESVSVLKGANAAALYGSRAANGVILITTKKGLQKGRLGVDFSSSLTFDNVYIMPKYQNEYGQGLYGSEQIWKRDHPEMSYQDYAKKYAYNYVDGRGSGVNDMLDESWGPRMDAGLKLDQFMGKDQPWVSHPNNVKDFWQTGITSDNNVAVSSSGDKAAGRLSLSNLQVKGTIPNTDLSQNTVNFSGTLTPSDRLTAQVNVTYLQRKSGNLPSGQYTSSNPIFSIGGWTGRQVDMRLLKDHWQDNDALGQPYNWSQVADNPYLMIHNTNAMDRVRMFGNFNLAYKIADWLTAKAVVGTDNYSEERKNIIQSRSKQSSSGGRFEQTHIRTNETNADFLFLVDKRISTAFRIDGTLGANYRNNKYNSMWLQASQLTVPDLYTIGNVKGTVGSSMFRSEKETQSIYGSANISYNDYLFLGITGRNDWSSALPASNRSYFYPSFNLGFVFTDGFQMHSSVLTYGKVRGSWAQVGNDTGPYSTAATYAAGGTPWNGVALYNYARQIPPLGLKPEITSSFEVGTELRFFGDRIGLDLSYYNMKTNNQIMSVGISKPTGFSSILINAGEIQNTGVELMLTGAVLKNTKGLNWDITVNWAKNKNKVNRLYPGIESYDLGPANNVIVQAIPGEPFGQIKGGAYKRDANGSIVVDSKGVPMVVSGQTLGNVLPDWTGGINNSFTYRNFNLSFLLDMRWGGDLFSYTIWHNQANGTLPNTTANNVRETGLIVDGVKEDGTKNDIRITAEDYFRGNYIWDLHENAIVNASYIKLRELTLNYRIPVQKIKFLSSASIGFVGRNLALLYTHKSNIAHIDPETGMGTGNNGLGIEIYQLPPSRSLGLKLQLGF</sequence>
<gene>
    <name evidence="13" type="ORF">ABR189_08850</name>
</gene>
<dbReference type="Gene3D" id="2.40.170.20">
    <property type="entry name" value="TonB-dependent receptor, beta-barrel domain"/>
    <property type="match status" value="1"/>
</dbReference>
<dbReference type="InterPro" id="IPR037066">
    <property type="entry name" value="Plug_dom_sf"/>
</dbReference>
<evidence type="ECO:0000256" key="1">
    <source>
        <dbReference type="ARBA" id="ARBA00004571"/>
    </source>
</evidence>
<keyword evidence="2 11" id="KW-0813">Transport</keyword>
<evidence type="ECO:0000256" key="11">
    <source>
        <dbReference type="PROSITE-ProRule" id="PRU01360"/>
    </source>
</evidence>
<proteinExistence type="inferred from homology"/>
<dbReference type="InterPro" id="IPR036942">
    <property type="entry name" value="Beta-barrel_TonB_sf"/>
</dbReference>
<dbReference type="InterPro" id="IPR008969">
    <property type="entry name" value="CarboxyPept-like_regulatory"/>
</dbReference>
<evidence type="ECO:0000256" key="6">
    <source>
        <dbReference type="ARBA" id="ARBA00023004"/>
    </source>
</evidence>
<organism evidence="13 14">
    <name type="scientific">Chitinophaga defluvii</name>
    <dbReference type="NCBI Taxonomy" id="3163343"/>
    <lineage>
        <taxon>Bacteria</taxon>
        <taxon>Pseudomonadati</taxon>
        <taxon>Bacteroidota</taxon>
        <taxon>Chitinophagia</taxon>
        <taxon>Chitinophagales</taxon>
        <taxon>Chitinophagaceae</taxon>
        <taxon>Chitinophaga</taxon>
    </lineage>
</organism>
<accession>A0ABV2T540</accession>
<name>A0ABV2T540_9BACT</name>
<dbReference type="Gene3D" id="2.170.130.10">
    <property type="entry name" value="TonB-dependent receptor, plug domain"/>
    <property type="match status" value="1"/>
</dbReference>
<reference evidence="13 14" key="1">
    <citation type="submission" date="2024-06" db="EMBL/GenBank/DDBJ databases">
        <title>Chitinophaga defluvii sp. nov., isolated from municipal sewage.</title>
        <authorList>
            <person name="Zhang L."/>
        </authorList>
    </citation>
    <scope>NUCLEOTIDE SEQUENCE [LARGE SCALE GENOMIC DNA]</scope>
    <source>
        <strain evidence="13 14">H8</strain>
    </source>
</reference>
<dbReference type="Gene3D" id="2.60.40.1120">
    <property type="entry name" value="Carboxypeptidase-like, regulatory domain"/>
    <property type="match status" value="1"/>
</dbReference>
<dbReference type="InterPro" id="IPR039426">
    <property type="entry name" value="TonB-dep_rcpt-like"/>
</dbReference>
<evidence type="ECO:0000256" key="10">
    <source>
        <dbReference type="ARBA" id="ARBA00023237"/>
    </source>
</evidence>
<dbReference type="Pfam" id="PF13715">
    <property type="entry name" value="CarbopepD_reg_2"/>
    <property type="match status" value="1"/>
</dbReference>
<keyword evidence="3 11" id="KW-1134">Transmembrane beta strand</keyword>
<keyword evidence="14" id="KW-1185">Reference proteome</keyword>
<keyword evidence="4" id="KW-0410">Iron transport</keyword>
<dbReference type="PANTHER" id="PTHR32552:SF81">
    <property type="entry name" value="TONB-DEPENDENT OUTER MEMBRANE RECEPTOR"/>
    <property type="match status" value="1"/>
</dbReference>